<dbReference type="EMBL" id="JABANM010031509">
    <property type="protein sequence ID" value="KAF4704448.1"/>
    <property type="molecule type" value="Genomic_DNA"/>
</dbReference>
<proteinExistence type="predicted"/>
<evidence type="ECO:0000313" key="3">
    <source>
        <dbReference type="Proteomes" id="UP000574390"/>
    </source>
</evidence>
<feature type="compositionally biased region" description="Low complexity" evidence="1">
    <location>
        <begin position="72"/>
        <end position="87"/>
    </location>
</feature>
<accession>A0A7J6Q899</accession>
<evidence type="ECO:0000313" key="2">
    <source>
        <dbReference type="EMBL" id="KAF4704448.1"/>
    </source>
</evidence>
<feature type="compositionally biased region" description="Polar residues" evidence="1">
    <location>
        <begin position="45"/>
        <end position="61"/>
    </location>
</feature>
<name>A0A7J6Q899_PEROL</name>
<evidence type="ECO:0000256" key="1">
    <source>
        <dbReference type="SAM" id="MobiDB-lite"/>
    </source>
</evidence>
<feature type="non-terminal residue" evidence="2">
    <location>
        <position position="1"/>
    </location>
</feature>
<feature type="region of interest" description="Disordered" evidence="1">
    <location>
        <begin position="42"/>
        <end position="129"/>
    </location>
</feature>
<feature type="compositionally biased region" description="Polar residues" evidence="1">
    <location>
        <begin position="95"/>
        <end position="107"/>
    </location>
</feature>
<protein>
    <submittedName>
        <fullName evidence="2">Uncharacterized protein</fullName>
    </submittedName>
</protein>
<sequence>MAKSERDSEADRGLQGISKQLEEKITSLLSADIILAEVRKEAEKVNQSQVPEMRRSSSVIQKLQKDDSCTRSSGETEGNGGSESSESQLDDADSATWSRNALSNQRVVNEHSPDDASPASDQDDADSTT</sequence>
<reference evidence="2 3" key="1">
    <citation type="submission" date="2020-04" db="EMBL/GenBank/DDBJ databases">
        <title>Perkinsus olseni comparative genomics.</title>
        <authorList>
            <person name="Bogema D.R."/>
        </authorList>
    </citation>
    <scope>NUCLEOTIDE SEQUENCE [LARGE SCALE GENOMIC DNA]</scope>
    <source>
        <strain evidence="2">ATCC PRA-205</strain>
    </source>
</reference>
<gene>
    <name evidence="2" type="ORF">FOZ62_013599</name>
</gene>
<dbReference type="AlphaFoldDB" id="A0A7J6Q899"/>
<comment type="caution">
    <text evidence="2">The sequence shown here is derived from an EMBL/GenBank/DDBJ whole genome shotgun (WGS) entry which is preliminary data.</text>
</comment>
<organism evidence="2 3">
    <name type="scientific">Perkinsus olseni</name>
    <name type="common">Perkinsus atlanticus</name>
    <dbReference type="NCBI Taxonomy" id="32597"/>
    <lineage>
        <taxon>Eukaryota</taxon>
        <taxon>Sar</taxon>
        <taxon>Alveolata</taxon>
        <taxon>Perkinsozoa</taxon>
        <taxon>Perkinsea</taxon>
        <taxon>Perkinsida</taxon>
        <taxon>Perkinsidae</taxon>
        <taxon>Perkinsus</taxon>
    </lineage>
</organism>
<dbReference type="Proteomes" id="UP000574390">
    <property type="component" value="Unassembled WGS sequence"/>
</dbReference>